<feature type="transmembrane region" description="Helical" evidence="1">
    <location>
        <begin position="58"/>
        <end position="82"/>
    </location>
</feature>
<proteinExistence type="predicted"/>
<dbReference type="Proteomes" id="UP001165580">
    <property type="component" value="Unassembled WGS sequence"/>
</dbReference>
<organism evidence="2 3">
    <name type="scientific">Herbiconiux gentiana</name>
    <dbReference type="NCBI Taxonomy" id="2970912"/>
    <lineage>
        <taxon>Bacteria</taxon>
        <taxon>Bacillati</taxon>
        <taxon>Actinomycetota</taxon>
        <taxon>Actinomycetes</taxon>
        <taxon>Micrococcales</taxon>
        <taxon>Microbacteriaceae</taxon>
        <taxon>Herbiconiux</taxon>
    </lineage>
</organism>
<keyword evidence="1" id="KW-1133">Transmembrane helix</keyword>
<keyword evidence="1" id="KW-0472">Membrane</keyword>
<comment type="caution">
    <text evidence="2">The sequence shown here is derived from an EMBL/GenBank/DDBJ whole genome shotgun (WGS) entry which is preliminary data.</text>
</comment>
<evidence type="ECO:0000313" key="2">
    <source>
        <dbReference type="EMBL" id="MCS5713222.1"/>
    </source>
</evidence>
<accession>A0ABT2GC55</accession>
<sequence>MTHRTRSLLIALRVAYGACAGAFVLAVVVAFSAAVTTVTNDAEGGFSISFDVPDDSPALIPVYWLALAAFAFAAAGALLTVFARVSSPTYSLDDH</sequence>
<evidence type="ECO:0008006" key="4">
    <source>
        <dbReference type="Google" id="ProtNLM"/>
    </source>
</evidence>
<dbReference type="RefSeq" id="WP_259484771.1">
    <property type="nucleotide sequence ID" value="NZ_JANTEZ010000001.1"/>
</dbReference>
<name>A0ABT2GC55_9MICO</name>
<gene>
    <name evidence="2" type="ORF">NVV95_01510</name>
</gene>
<reference evidence="2" key="1">
    <citation type="submission" date="2022-08" db="EMBL/GenBank/DDBJ databases">
        <authorList>
            <person name="Deng Y."/>
            <person name="Han X.-F."/>
            <person name="Zhang Y.-Q."/>
        </authorList>
    </citation>
    <scope>NUCLEOTIDE SEQUENCE</scope>
    <source>
        <strain evidence="2">CPCC 205716</strain>
    </source>
</reference>
<evidence type="ECO:0000313" key="3">
    <source>
        <dbReference type="Proteomes" id="UP001165580"/>
    </source>
</evidence>
<keyword evidence="1" id="KW-0812">Transmembrane</keyword>
<protein>
    <recommendedName>
        <fullName evidence="4">Transmembrane protein</fullName>
    </recommendedName>
</protein>
<dbReference type="EMBL" id="JANTEZ010000001">
    <property type="protein sequence ID" value="MCS5713222.1"/>
    <property type="molecule type" value="Genomic_DNA"/>
</dbReference>
<feature type="transmembrane region" description="Helical" evidence="1">
    <location>
        <begin position="12"/>
        <end position="38"/>
    </location>
</feature>
<keyword evidence="3" id="KW-1185">Reference proteome</keyword>
<evidence type="ECO:0000256" key="1">
    <source>
        <dbReference type="SAM" id="Phobius"/>
    </source>
</evidence>